<reference evidence="1 2" key="1">
    <citation type="journal article" date="2017" name="MBio">
        <title>Type VI secretion-mediated competition in the bee gut microbiome.</title>
        <authorList>
            <person name="Steele M.I."/>
            <person name="Kwong W.K."/>
            <person name="Powell J.E."/>
            <person name="Whiteley M."/>
            <person name="Moran N.A."/>
        </authorList>
    </citation>
    <scope>NUCLEOTIDE SEQUENCE [LARGE SCALE GENOMIC DNA]</scope>
    <source>
        <strain evidence="1 2">PEB0171</strain>
    </source>
</reference>
<gene>
    <name evidence="1" type="ORF">BHC47_03620</name>
</gene>
<name>A0A2N9Y5N3_9NEIS</name>
<accession>A0A2N9Y5N3</accession>
<dbReference type="Proteomes" id="UP000231094">
    <property type="component" value="Unassembled WGS sequence"/>
</dbReference>
<sequence>MYLFILSYTLTDTWIKTGKTISGIMIVDKLKYIYYIDRIEDLLKYILFYDFPPLIWIVSKAEKNIEADFDKHKLRKFDSSSILYRTQHVKV</sequence>
<proteinExistence type="predicted"/>
<dbReference type="EMBL" id="MEIV01000025">
    <property type="protein sequence ID" value="PIT63828.1"/>
    <property type="molecule type" value="Genomic_DNA"/>
</dbReference>
<dbReference type="AlphaFoldDB" id="A0A2N9Y5N3"/>
<comment type="caution">
    <text evidence="1">The sequence shown here is derived from an EMBL/GenBank/DDBJ whole genome shotgun (WGS) entry which is preliminary data.</text>
</comment>
<evidence type="ECO:0000313" key="2">
    <source>
        <dbReference type="Proteomes" id="UP000231094"/>
    </source>
</evidence>
<protein>
    <submittedName>
        <fullName evidence="1">Uncharacterized protein</fullName>
    </submittedName>
</protein>
<organism evidence="1 2">
    <name type="scientific">Snodgrassella alvi</name>
    <dbReference type="NCBI Taxonomy" id="1196083"/>
    <lineage>
        <taxon>Bacteria</taxon>
        <taxon>Pseudomonadati</taxon>
        <taxon>Pseudomonadota</taxon>
        <taxon>Betaproteobacteria</taxon>
        <taxon>Neisseriales</taxon>
        <taxon>Neisseriaceae</taxon>
        <taxon>Snodgrassella</taxon>
    </lineage>
</organism>
<evidence type="ECO:0000313" key="1">
    <source>
        <dbReference type="EMBL" id="PIT63828.1"/>
    </source>
</evidence>